<sequence>MDATKVTVEWSSEAPLTIGGLLRDPAVTSLRITAPARDDDADDWDEENWDADPAPPEGIGDIASLDLSRIVDLDVSYLRLGPLGAEALAVASFVHLDPAEERIGAGRVETLDLRYCYIGDAGLTAIAASSTFRNVRRLHLQANRIGAAGVAALTGFPRLEVLDLRYNDLGAAGAEALLATPFIGRLARLNLYRTDVGDAGAKLLAHAPQLPSALRSLWRSV</sequence>
<dbReference type="AlphaFoldDB" id="A0A8J3ZBI0"/>
<evidence type="ECO:0000313" key="6">
    <source>
        <dbReference type="Proteomes" id="UP000612585"/>
    </source>
</evidence>
<dbReference type="InterPro" id="IPR001611">
    <property type="entry name" value="Leu-rich_rpt"/>
</dbReference>
<keyword evidence="3" id="KW-0677">Repeat</keyword>
<dbReference type="PANTHER" id="PTHR24113">
    <property type="entry name" value="RAN GTPASE-ACTIVATING PROTEIN 1"/>
    <property type="match status" value="1"/>
</dbReference>
<dbReference type="GO" id="GO:0048471">
    <property type="term" value="C:perinuclear region of cytoplasm"/>
    <property type="evidence" value="ECO:0007669"/>
    <property type="project" value="TreeGrafter"/>
</dbReference>
<evidence type="ECO:0000256" key="1">
    <source>
        <dbReference type="ARBA" id="ARBA00022468"/>
    </source>
</evidence>
<dbReference type="GO" id="GO:0006913">
    <property type="term" value="P:nucleocytoplasmic transport"/>
    <property type="evidence" value="ECO:0007669"/>
    <property type="project" value="TreeGrafter"/>
</dbReference>
<dbReference type="InterPro" id="IPR032675">
    <property type="entry name" value="LRR_dom_sf"/>
</dbReference>
<keyword evidence="2" id="KW-0433">Leucine-rich repeat</keyword>
<accession>A0A8J3ZBI0</accession>
<dbReference type="PANTHER" id="PTHR24113:SF12">
    <property type="entry name" value="RAN GTPASE-ACTIVATING PROTEIN 1"/>
    <property type="match status" value="1"/>
</dbReference>
<comment type="caution">
    <text evidence="5">The sequence shown here is derived from an EMBL/GenBank/DDBJ whole genome shotgun (WGS) entry which is preliminary data.</text>
</comment>
<dbReference type="InterPro" id="IPR027038">
    <property type="entry name" value="RanGap"/>
</dbReference>
<evidence type="ECO:0000313" key="5">
    <source>
        <dbReference type="EMBL" id="GIJ58641.1"/>
    </source>
</evidence>
<keyword evidence="6" id="KW-1185">Reference proteome</keyword>
<evidence type="ECO:0000256" key="3">
    <source>
        <dbReference type="ARBA" id="ARBA00022737"/>
    </source>
</evidence>
<dbReference type="Gene3D" id="3.80.10.10">
    <property type="entry name" value="Ribonuclease Inhibitor"/>
    <property type="match status" value="1"/>
</dbReference>
<evidence type="ECO:0000256" key="4">
    <source>
        <dbReference type="SAM" id="MobiDB-lite"/>
    </source>
</evidence>
<protein>
    <recommendedName>
        <fullName evidence="7">Leucine Rich repeat-containing protein</fullName>
    </recommendedName>
</protein>
<feature type="compositionally biased region" description="Acidic residues" evidence="4">
    <location>
        <begin position="39"/>
        <end position="50"/>
    </location>
</feature>
<organism evidence="5 6">
    <name type="scientific">Virgisporangium aurantiacum</name>
    <dbReference type="NCBI Taxonomy" id="175570"/>
    <lineage>
        <taxon>Bacteria</taxon>
        <taxon>Bacillati</taxon>
        <taxon>Actinomycetota</taxon>
        <taxon>Actinomycetes</taxon>
        <taxon>Micromonosporales</taxon>
        <taxon>Micromonosporaceae</taxon>
        <taxon>Virgisporangium</taxon>
    </lineage>
</organism>
<dbReference type="GO" id="GO:0005096">
    <property type="term" value="F:GTPase activator activity"/>
    <property type="evidence" value="ECO:0007669"/>
    <property type="project" value="UniProtKB-KW"/>
</dbReference>
<evidence type="ECO:0000256" key="2">
    <source>
        <dbReference type="ARBA" id="ARBA00022614"/>
    </source>
</evidence>
<dbReference type="RefSeq" id="WP_203999692.1">
    <property type="nucleotide sequence ID" value="NZ_BOPG01000037.1"/>
</dbReference>
<feature type="region of interest" description="Disordered" evidence="4">
    <location>
        <begin position="35"/>
        <end position="57"/>
    </location>
</feature>
<keyword evidence="1" id="KW-0343">GTPase activation</keyword>
<dbReference type="Pfam" id="PF13516">
    <property type="entry name" value="LRR_6"/>
    <property type="match status" value="3"/>
</dbReference>
<dbReference type="SMART" id="SM00368">
    <property type="entry name" value="LRR_RI"/>
    <property type="match status" value="4"/>
</dbReference>
<dbReference type="Proteomes" id="UP000612585">
    <property type="component" value="Unassembled WGS sequence"/>
</dbReference>
<gene>
    <name evidence="5" type="ORF">Vau01_061570</name>
</gene>
<dbReference type="EMBL" id="BOPG01000037">
    <property type="protein sequence ID" value="GIJ58641.1"/>
    <property type="molecule type" value="Genomic_DNA"/>
</dbReference>
<name>A0A8J3ZBI0_9ACTN</name>
<evidence type="ECO:0008006" key="7">
    <source>
        <dbReference type="Google" id="ProtNLM"/>
    </source>
</evidence>
<dbReference type="SUPFAM" id="SSF52047">
    <property type="entry name" value="RNI-like"/>
    <property type="match status" value="1"/>
</dbReference>
<dbReference type="GO" id="GO:0005829">
    <property type="term" value="C:cytosol"/>
    <property type="evidence" value="ECO:0007669"/>
    <property type="project" value="TreeGrafter"/>
</dbReference>
<proteinExistence type="predicted"/>
<reference evidence="5" key="1">
    <citation type="submission" date="2021-01" db="EMBL/GenBank/DDBJ databases">
        <title>Whole genome shotgun sequence of Virgisporangium aurantiacum NBRC 16421.</title>
        <authorList>
            <person name="Komaki H."/>
            <person name="Tamura T."/>
        </authorList>
    </citation>
    <scope>NUCLEOTIDE SEQUENCE</scope>
    <source>
        <strain evidence="5">NBRC 16421</strain>
    </source>
</reference>
<dbReference type="GO" id="GO:0031267">
    <property type="term" value="F:small GTPase binding"/>
    <property type="evidence" value="ECO:0007669"/>
    <property type="project" value="TreeGrafter"/>
</dbReference>